<evidence type="ECO:0000259" key="6">
    <source>
        <dbReference type="PROSITE" id="PS50850"/>
    </source>
</evidence>
<evidence type="ECO:0000256" key="4">
    <source>
        <dbReference type="ARBA" id="ARBA00023136"/>
    </source>
</evidence>
<evidence type="ECO:0000313" key="8">
    <source>
        <dbReference type="WBParaSite" id="PSU_v2.g9547.t1"/>
    </source>
</evidence>
<reference evidence="8" key="1">
    <citation type="submission" date="2022-11" db="UniProtKB">
        <authorList>
            <consortium name="WormBaseParasite"/>
        </authorList>
    </citation>
    <scope>IDENTIFICATION</scope>
</reference>
<dbReference type="PANTHER" id="PTHR11662:SF405">
    <property type="entry name" value="PROTEIN CBG12249"/>
    <property type="match status" value="1"/>
</dbReference>
<dbReference type="GO" id="GO:0016020">
    <property type="term" value="C:membrane"/>
    <property type="evidence" value="ECO:0007669"/>
    <property type="project" value="UniProtKB-SubCell"/>
</dbReference>
<evidence type="ECO:0000256" key="3">
    <source>
        <dbReference type="ARBA" id="ARBA00022989"/>
    </source>
</evidence>
<dbReference type="WBParaSite" id="PSU_v2.g9547.t1">
    <property type="protein sequence ID" value="PSU_v2.g9547.t1"/>
    <property type="gene ID" value="PSU_v2.g9547"/>
</dbReference>
<dbReference type="Proteomes" id="UP000887577">
    <property type="component" value="Unplaced"/>
</dbReference>
<dbReference type="Pfam" id="PF07690">
    <property type="entry name" value="MFS_1"/>
    <property type="match status" value="1"/>
</dbReference>
<evidence type="ECO:0000256" key="2">
    <source>
        <dbReference type="ARBA" id="ARBA00022692"/>
    </source>
</evidence>
<feature type="transmembrane region" description="Helical" evidence="5">
    <location>
        <begin position="96"/>
        <end position="114"/>
    </location>
</feature>
<feature type="transmembrane region" description="Helical" evidence="5">
    <location>
        <begin position="63"/>
        <end position="84"/>
    </location>
</feature>
<dbReference type="PROSITE" id="PS50850">
    <property type="entry name" value="MFS"/>
    <property type="match status" value="1"/>
</dbReference>
<dbReference type="PANTHER" id="PTHR11662">
    <property type="entry name" value="SOLUTE CARRIER FAMILY 17"/>
    <property type="match status" value="1"/>
</dbReference>
<dbReference type="AlphaFoldDB" id="A0A914ZC98"/>
<dbReference type="GO" id="GO:0006820">
    <property type="term" value="P:monoatomic anion transport"/>
    <property type="evidence" value="ECO:0007669"/>
    <property type="project" value="TreeGrafter"/>
</dbReference>
<dbReference type="InterPro" id="IPR020846">
    <property type="entry name" value="MFS_dom"/>
</dbReference>
<dbReference type="InterPro" id="IPR050382">
    <property type="entry name" value="MFS_Na/Anion_cotransporter"/>
</dbReference>
<dbReference type="Gene3D" id="1.20.1250.20">
    <property type="entry name" value="MFS general substrate transporter like domains"/>
    <property type="match status" value="1"/>
</dbReference>
<dbReference type="GO" id="GO:0022857">
    <property type="term" value="F:transmembrane transporter activity"/>
    <property type="evidence" value="ECO:0007669"/>
    <property type="project" value="InterPro"/>
</dbReference>
<protein>
    <submittedName>
        <fullName evidence="8">Major facilitator superfamily (MFS) profile domain-containing protein</fullName>
    </submittedName>
</protein>
<proteinExistence type="predicted"/>
<sequence length="151" mass="16307">MVLLAGVADCVVVALLTPMLANASFYAIFIARLVMGLGEGFIFPSMSSTAARWFPPSERSTFAAIYTSGNQVAGVLGLLISSYLCGTNFLGGWPSIFYLFGLLGCIWGVAWLIFASDSPERNSFITEEEILYIKQQTAGQNTNQKSGSRKV</sequence>
<dbReference type="InterPro" id="IPR011701">
    <property type="entry name" value="MFS"/>
</dbReference>
<organism evidence="7 8">
    <name type="scientific">Panagrolaimus superbus</name>
    <dbReference type="NCBI Taxonomy" id="310955"/>
    <lineage>
        <taxon>Eukaryota</taxon>
        <taxon>Metazoa</taxon>
        <taxon>Ecdysozoa</taxon>
        <taxon>Nematoda</taxon>
        <taxon>Chromadorea</taxon>
        <taxon>Rhabditida</taxon>
        <taxon>Tylenchina</taxon>
        <taxon>Panagrolaimomorpha</taxon>
        <taxon>Panagrolaimoidea</taxon>
        <taxon>Panagrolaimidae</taxon>
        <taxon>Panagrolaimus</taxon>
    </lineage>
</organism>
<dbReference type="InterPro" id="IPR036259">
    <property type="entry name" value="MFS_trans_sf"/>
</dbReference>
<feature type="transmembrane region" description="Helical" evidence="5">
    <location>
        <begin position="23"/>
        <end position="43"/>
    </location>
</feature>
<comment type="subcellular location">
    <subcellularLocation>
        <location evidence="1">Membrane</location>
        <topology evidence="1">Multi-pass membrane protein</topology>
    </subcellularLocation>
</comment>
<accession>A0A914ZC98</accession>
<feature type="domain" description="Major facilitator superfamily (MFS) profile" evidence="6">
    <location>
        <begin position="1"/>
        <end position="151"/>
    </location>
</feature>
<keyword evidence="7" id="KW-1185">Reference proteome</keyword>
<keyword evidence="4 5" id="KW-0472">Membrane</keyword>
<name>A0A914ZC98_9BILA</name>
<evidence type="ECO:0000313" key="7">
    <source>
        <dbReference type="Proteomes" id="UP000887577"/>
    </source>
</evidence>
<evidence type="ECO:0000256" key="5">
    <source>
        <dbReference type="SAM" id="Phobius"/>
    </source>
</evidence>
<dbReference type="SUPFAM" id="SSF103473">
    <property type="entry name" value="MFS general substrate transporter"/>
    <property type="match status" value="1"/>
</dbReference>
<evidence type="ECO:0000256" key="1">
    <source>
        <dbReference type="ARBA" id="ARBA00004141"/>
    </source>
</evidence>
<keyword evidence="2 5" id="KW-0812">Transmembrane</keyword>
<keyword evidence="3 5" id="KW-1133">Transmembrane helix</keyword>